<protein>
    <submittedName>
        <fullName evidence="3">Uncharacterized protein</fullName>
    </submittedName>
</protein>
<dbReference type="Proteomes" id="UP000596742">
    <property type="component" value="Unassembled WGS sequence"/>
</dbReference>
<sequence length="145" mass="16874">MASHMKRRYHHVKFDDDEFETLAFEFLNNKESKSGEMKHSDDDIQLEDSGNESSDAGLSDEDDAPEDVSFKTGKQTALQQMRDAIKNINAEKIKTKEKRRKIDEQFKEQKVSYCEDYQILQSFSYTFLAPLLHKKCMLAKLKKGI</sequence>
<feature type="compositionally biased region" description="Basic and acidic residues" evidence="2">
    <location>
        <begin position="30"/>
        <end position="42"/>
    </location>
</feature>
<evidence type="ECO:0000313" key="4">
    <source>
        <dbReference type="Proteomes" id="UP000596742"/>
    </source>
</evidence>
<evidence type="ECO:0000256" key="1">
    <source>
        <dbReference type="SAM" id="Coils"/>
    </source>
</evidence>
<dbReference type="EMBL" id="UYJE01000638">
    <property type="protein sequence ID" value="VDH94768.1"/>
    <property type="molecule type" value="Genomic_DNA"/>
</dbReference>
<keyword evidence="4" id="KW-1185">Reference proteome</keyword>
<keyword evidence="1" id="KW-0175">Coiled coil</keyword>
<dbReference type="OrthoDB" id="6115830at2759"/>
<dbReference type="AlphaFoldDB" id="A0A8B6BS73"/>
<reference evidence="3" key="1">
    <citation type="submission" date="2018-11" db="EMBL/GenBank/DDBJ databases">
        <authorList>
            <person name="Alioto T."/>
            <person name="Alioto T."/>
        </authorList>
    </citation>
    <scope>NUCLEOTIDE SEQUENCE</scope>
</reference>
<organism evidence="3 4">
    <name type="scientific">Mytilus galloprovincialis</name>
    <name type="common">Mediterranean mussel</name>
    <dbReference type="NCBI Taxonomy" id="29158"/>
    <lineage>
        <taxon>Eukaryota</taxon>
        <taxon>Metazoa</taxon>
        <taxon>Spiralia</taxon>
        <taxon>Lophotrochozoa</taxon>
        <taxon>Mollusca</taxon>
        <taxon>Bivalvia</taxon>
        <taxon>Autobranchia</taxon>
        <taxon>Pteriomorphia</taxon>
        <taxon>Mytilida</taxon>
        <taxon>Mytiloidea</taxon>
        <taxon>Mytilidae</taxon>
        <taxon>Mytilinae</taxon>
        <taxon>Mytilus</taxon>
    </lineage>
</organism>
<accession>A0A8B6BS73</accession>
<proteinExistence type="predicted"/>
<feature type="region of interest" description="Disordered" evidence="2">
    <location>
        <begin position="30"/>
        <end position="72"/>
    </location>
</feature>
<gene>
    <name evidence="3" type="ORF">MGAL_10B077760</name>
</gene>
<comment type="caution">
    <text evidence="3">The sequence shown here is derived from an EMBL/GenBank/DDBJ whole genome shotgun (WGS) entry which is preliminary data.</text>
</comment>
<name>A0A8B6BS73_MYTGA</name>
<evidence type="ECO:0000313" key="3">
    <source>
        <dbReference type="EMBL" id="VDH94768.1"/>
    </source>
</evidence>
<feature type="coiled-coil region" evidence="1">
    <location>
        <begin position="78"/>
        <end position="105"/>
    </location>
</feature>
<evidence type="ECO:0000256" key="2">
    <source>
        <dbReference type="SAM" id="MobiDB-lite"/>
    </source>
</evidence>